<dbReference type="EMBL" id="WITJ01000011">
    <property type="protein sequence ID" value="MQW39961.1"/>
    <property type="molecule type" value="Genomic_DNA"/>
</dbReference>
<dbReference type="PROSITE" id="PS50943">
    <property type="entry name" value="HTH_CROC1"/>
    <property type="match status" value="1"/>
</dbReference>
<name>A0A7X1ZAW0_9LACT</name>
<dbReference type="CDD" id="cd00093">
    <property type="entry name" value="HTH_XRE"/>
    <property type="match status" value="1"/>
</dbReference>
<dbReference type="AlphaFoldDB" id="A0A7X1ZAW0"/>
<evidence type="ECO:0000313" key="4">
    <source>
        <dbReference type="Proteomes" id="UP000439550"/>
    </source>
</evidence>
<evidence type="ECO:0000256" key="1">
    <source>
        <dbReference type="ARBA" id="ARBA00023125"/>
    </source>
</evidence>
<dbReference type="GO" id="GO:0003677">
    <property type="term" value="F:DNA binding"/>
    <property type="evidence" value="ECO:0007669"/>
    <property type="project" value="UniProtKB-KW"/>
</dbReference>
<dbReference type="Proteomes" id="UP000439550">
    <property type="component" value="Unassembled WGS sequence"/>
</dbReference>
<organism evidence="3 4">
    <name type="scientific">Lactococcus hircilactis</name>
    <dbReference type="NCBI Taxonomy" id="1494462"/>
    <lineage>
        <taxon>Bacteria</taxon>
        <taxon>Bacillati</taxon>
        <taxon>Bacillota</taxon>
        <taxon>Bacilli</taxon>
        <taxon>Lactobacillales</taxon>
        <taxon>Streptococcaceae</taxon>
        <taxon>Lactococcus</taxon>
    </lineage>
</organism>
<dbReference type="SUPFAM" id="SSF47413">
    <property type="entry name" value="lambda repressor-like DNA-binding domains"/>
    <property type="match status" value="1"/>
</dbReference>
<dbReference type="PANTHER" id="PTHR46558">
    <property type="entry name" value="TRACRIPTIONAL REGULATORY PROTEIN-RELATED-RELATED"/>
    <property type="match status" value="1"/>
</dbReference>
<dbReference type="PANTHER" id="PTHR46558:SF14">
    <property type="entry name" value="HTH-TYPE TRANSCRIPTIONAL REGULATOR ANSR"/>
    <property type="match status" value="1"/>
</dbReference>
<keyword evidence="1" id="KW-0238">DNA-binding</keyword>
<protein>
    <submittedName>
        <fullName evidence="3">Helix-turn-helix domain-containing protein</fullName>
    </submittedName>
</protein>
<dbReference type="Gene3D" id="1.10.260.40">
    <property type="entry name" value="lambda repressor-like DNA-binding domains"/>
    <property type="match status" value="1"/>
</dbReference>
<accession>A0A7X1ZAW0</accession>
<dbReference type="RefSeq" id="WP_153496628.1">
    <property type="nucleotide sequence ID" value="NZ_CAXYUY010000012.1"/>
</dbReference>
<evidence type="ECO:0000259" key="2">
    <source>
        <dbReference type="PROSITE" id="PS50943"/>
    </source>
</evidence>
<reference evidence="3 4" key="1">
    <citation type="submission" date="2019-10" db="EMBL/GenBank/DDBJ databases">
        <authorList>
            <person name="Dong K."/>
        </authorList>
    </citation>
    <scope>NUCLEOTIDE SEQUENCE [LARGE SCALE GENOMIC DNA]</scope>
    <source>
        <strain evidence="3 4">DSM 28960</strain>
    </source>
</reference>
<dbReference type="Pfam" id="PF01381">
    <property type="entry name" value="HTH_3"/>
    <property type="match status" value="1"/>
</dbReference>
<dbReference type="InterPro" id="IPR010982">
    <property type="entry name" value="Lambda_DNA-bd_dom_sf"/>
</dbReference>
<dbReference type="OrthoDB" id="41473at2"/>
<sequence>MTAFSDRLKEERLKKGFTQQYIADQISRGRITYTNWENGKREPSFKSLVGLSKILDVSADYLLGISNSKKINK</sequence>
<evidence type="ECO:0000313" key="3">
    <source>
        <dbReference type="EMBL" id="MQW39961.1"/>
    </source>
</evidence>
<dbReference type="InterPro" id="IPR001387">
    <property type="entry name" value="Cro/C1-type_HTH"/>
</dbReference>
<dbReference type="SMART" id="SM00530">
    <property type="entry name" value="HTH_XRE"/>
    <property type="match status" value="1"/>
</dbReference>
<feature type="domain" description="HTH cro/C1-type" evidence="2">
    <location>
        <begin position="8"/>
        <end position="62"/>
    </location>
</feature>
<proteinExistence type="predicted"/>
<comment type="caution">
    <text evidence="3">The sequence shown here is derived from an EMBL/GenBank/DDBJ whole genome shotgun (WGS) entry which is preliminary data.</text>
</comment>
<gene>
    <name evidence="3" type="ORF">GHI93_08480</name>
</gene>
<keyword evidence="4" id="KW-1185">Reference proteome</keyword>